<evidence type="ECO:0000313" key="2">
    <source>
        <dbReference type="Proteomes" id="UP000830167"/>
    </source>
</evidence>
<gene>
    <name evidence="1" type="ORF">LSG31_17175</name>
</gene>
<reference evidence="1" key="1">
    <citation type="submission" date="2021-12" db="EMBL/GenBank/DDBJ databases">
        <title>Alicyclobacillaceae gen. nov., sp. nov., isolated from chalcocite enrichment system.</title>
        <authorList>
            <person name="Jiang Z."/>
        </authorList>
    </citation>
    <scope>NUCLEOTIDE SEQUENCE</scope>
    <source>
        <strain evidence="1">MYW30-H2</strain>
    </source>
</reference>
<dbReference type="Proteomes" id="UP000830167">
    <property type="component" value="Chromosome"/>
</dbReference>
<name>A0ABY4CHV2_9BACL</name>
<proteinExistence type="predicted"/>
<sequence length="323" mass="38294">MIDIYTFEYNNGANEFIKLVKDGKVSNSEYYQFAIAQLEFIKKASPNPIPYINQQAEYYHLDGNLRRAGEQYHEVLRRDPFVPLSEKETERIRKFCPILRVIPKECFPLKDFVAIHHPTEPLIGYHFFWEDDYDFPDDYEPCDHEEMWVKYDPETEIVTNVMSFFHSRVIESDAAVLEAGENHQRPVIRIEWGKHGSLLKGWEEMQEPLTGVPIMEWLKTTYEHVKAGGRVPKHPLKRFWPQGFEGTWEEYVDFSITVDPLKLLEKKPLMFKTRWVNAVMFTQCLLYNFHPKMEWPERFFDSIQDEKGTAKGNHESYQIVNKG</sequence>
<protein>
    <submittedName>
        <fullName evidence="1">Uncharacterized protein</fullName>
    </submittedName>
</protein>
<evidence type="ECO:0000313" key="1">
    <source>
        <dbReference type="EMBL" id="UOF89599.1"/>
    </source>
</evidence>
<organism evidence="1 2">
    <name type="scientific">Fodinisporobacter ferrooxydans</name>
    <dbReference type="NCBI Taxonomy" id="2901836"/>
    <lineage>
        <taxon>Bacteria</taxon>
        <taxon>Bacillati</taxon>
        <taxon>Bacillota</taxon>
        <taxon>Bacilli</taxon>
        <taxon>Bacillales</taxon>
        <taxon>Alicyclobacillaceae</taxon>
        <taxon>Fodinisporobacter</taxon>
    </lineage>
</organism>
<keyword evidence="2" id="KW-1185">Reference proteome</keyword>
<dbReference type="RefSeq" id="WP_347436287.1">
    <property type="nucleotide sequence ID" value="NZ_CP089291.1"/>
</dbReference>
<accession>A0ABY4CHV2</accession>
<dbReference type="EMBL" id="CP089291">
    <property type="protein sequence ID" value="UOF89599.1"/>
    <property type="molecule type" value="Genomic_DNA"/>
</dbReference>